<evidence type="ECO:0000256" key="1">
    <source>
        <dbReference type="ARBA" id="ARBA00004651"/>
    </source>
</evidence>
<dbReference type="PANTHER" id="PTHR33908:SF3">
    <property type="entry name" value="UNDECAPRENYL PHOSPHATE-ALPHA-4-AMINO-4-DEOXY-L-ARABINOSE ARABINOSYL TRANSFERASE"/>
    <property type="match status" value="1"/>
</dbReference>
<keyword evidence="5 8" id="KW-0812">Transmembrane</keyword>
<dbReference type="Pfam" id="PF13231">
    <property type="entry name" value="PMT_2"/>
    <property type="match status" value="1"/>
</dbReference>
<sequence>MTSLAAGRRPGRAASVGSLAERLLDLAARSHGAACALLVVLSLVCFLPGFASLQPMDRDEPRFAQASKQMLESGDLVDIRFQGEARHKKPVGIYWAQSAVVAAGEALGVPGARTAIWLYRIPSLVGALATVLLSYWAALAFLPRRGAFLAAALVGASVMLSAEARLAKTDALLTACAVAAMGALARAWMTRATQVRLPAPIVLTFWLAVALGILVKGPMVPMFAGLAALCLSVLARSGAWLKVLRPGLGLVLVLVLVAPWFVAITLKSGGAFYGEAVGHDMLGKVGTAQTQHWAPPGTYLLVIFATFWPAAAFAAMAIPFAWANRRDDGVAFLVAWVLPSWLVFEAVPTKLPHYVLPLCTALAILAVTAVARGAVHRDRPGARLVALLVPFIPAGLTVGLCVAAWRLDGVIPWAGLPLLLAASAVAFLAWRAFADGYPERALAVAVLAGALLGPAVFGLTQPALAALKVSPRLAAIRDALPCADPRVATLGYREPSLVFLIGTDLAMLDSAGEAAAFLRRGGCRLVYVEDRFATAFAAAQAAGAQAAGPADAVPPPRPVGRVTGFNINGGKPVGLSAYAVTP</sequence>
<reference evidence="10 11" key="1">
    <citation type="submission" date="2018-05" db="EMBL/GenBank/DDBJ databases">
        <title>Complete Genome Sequence of Methylobacterium sp. 17Sr1-28.</title>
        <authorList>
            <person name="Srinivasan S."/>
        </authorList>
    </citation>
    <scope>NUCLEOTIDE SEQUENCE [LARGE SCALE GENOMIC DNA]</scope>
    <source>
        <strain evidence="10 11">17Sr1-28</strain>
    </source>
</reference>
<dbReference type="EMBL" id="CP029553">
    <property type="protein sequence ID" value="AWN49444.1"/>
    <property type="molecule type" value="Genomic_DNA"/>
</dbReference>
<dbReference type="RefSeq" id="WP_109961712.1">
    <property type="nucleotide sequence ID" value="NZ_CP029553.1"/>
</dbReference>
<feature type="domain" description="Glycosyltransferase RgtA/B/C/D-like" evidence="9">
    <location>
        <begin position="116"/>
        <end position="261"/>
    </location>
</feature>
<keyword evidence="2" id="KW-1003">Cell membrane</keyword>
<gene>
    <name evidence="10" type="ORF">DK419_26425</name>
</gene>
<feature type="transmembrane region" description="Helical" evidence="8">
    <location>
        <begin position="32"/>
        <end position="51"/>
    </location>
</feature>
<dbReference type="GO" id="GO:0009103">
    <property type="term" value="P:lipopolysaccharide biosynthetic process"/>
    <property type="evidence" value="ECO:0007669"/>
    <property type="project" value="TreeGrafter"/>
</dbReference>
<evidence type="ECO:0000313" key="10">
    <source>
        <dbReference type="EMBL" id="AWN49444.1"/>
    </source>
</evidence>
<dbReference type="InterPro" id="IPR050297">
    <property type="entry name" value="LipidA_mod_glycosyltrf_83"/>
</dbReference>
<evidence type="ECO:0000313" key="11">
    <source>
        <dbReference type="Proteomes" id="UP000245444"/>
    </source>
</evidence>
<accession>A0A2U8WT30</accession>
<feature type="transmembrane region" description="Helical" evidence="8">
    <location>
        <begin position="221"/>
        <end position="241"/>
    </location>
</feature>
<name>A0A2U8WT30_9HYPH</name>
<dbReference type="Proteomes" id="UP000245444">
    <property type="component" value="Chromosome"/>
</dbReference>
<keyword evidence="3" id="KW-0328">Glycosyltransferase</keyword>
<feature type="transmembrane region" description="Helical" evidence="8">
    <location>
        <begin position="299"/>
        <end position="323"/>
    </location>
</feature>
<evidence type="ECO:0000256" key="4">
    <source>
        <dbReference type="ARBA" id="ARBA00022679"/>
    </source>
</evidence>
<dbReference type="GO" id="GO:0010041">
    <property type="term" value="P:response to iron(III) ion"/>
    <property type="evidence" value="ECO:0007669"/>
    <property type="project" value="TreeGrafter"/>
</dbReference>
<feature type="transmembrane region" description="Helical" evidence="8">
    <location>
        <begin position="354"/>
        <end position="372"/>
    </location>
</feature>
<feature type="transmembrane region" description="Helical" evidence="8">
    <location>
        <begin position="330"/>
        <end position="348"/>
    </location>
</feature>
<comment type="subcellular location">
    <subcellularLocation>
        <location evidence="1">Cell membrane</location>
        <topology evidence="1">Multi-pass membrane protein</topology>
    </subcellularLocation>
</comment>
<keyword evidence="7 8" id="KW-0472">Membrane</keyword>
<dbReference type="AlphaFoldDB" id="A0A2U8WT30"/>
<feature type="transmembrane region" description="Helical" evidence="8">
    <location>
        <begin position="171"/>
        <end position="188"/>
    </location>
</feature>
<evidence type="ECO:0000256" key="6">
    <source>
        <dbReference type="ARBA" id="ARBA00022989"/>
    </source>
</evidence>
<dbReference type="PANTHER" id="PTHR33908">
    <property type="entry name" value="MANNOSYLTRANSFERASE YKCB-RELATED"/>
    <property type="match status" value="1"/>
</dbReference>
<feature type="transmembrane region" description="Helical" evidence="8">
    <location>
        <begin position="117"/>
        <end position="139"/>
    </location>
</feature>
<keyword evidence="4 10" id="KW-0808">Transferase</keyword>
<organism evidence="10 11">
    <name type="scientific">Methylobacterium terrae</name>
    <dbReference type="NCBI Taxonomy" id="2202827"/>
    <lineage>
        <taxon>Bacteria</taxon>
        <taxon>Pseudomonadati</taxon>
        <taxon>Pseudomonadota</taxon>
        <taxon>Alphaproteobacteria</taxon>
        <taxon>Hyphomicrobiales</taxon>
        <taxon>Methylobacteriaceae</taxon>
        <taxon>Methylobacterium</taxon>
    </lineage>
</organism>
<dbReference type="KEGG" id="mtea:DK419_26425"/>
<feature type="transmembrane region" description="Helical" evidence="8">
    <location>
        <begin position="248"/>
        <end position="266"/>
    </location>
</feature>
<protein>
    <submittedName>
        <fullName evidence="10">Glycosyl transferase</fullName>
    </submittedName>
</protein>
<feature type="transmembrane region" description="Helical" evidence="8">
    <location>
        <begin position="195"/>
        <end position="215"/>
    </location>
</feature>
<dbReference type="GO" id="GO:0005886">
    <property type="term" value="C:plasma membrane"/>
    <property type="evidence" value="ECO:0007669"/>
    <property type="project" value="UniProtKB-SubCell"/>
</dbReference>
<evidence type="ECO:0000256" key="8">
    <source>
        <dbReference type="SAM" id="Phobius"/>
    </source>
</evidence>
<dbReference type="GO" id="GO:0016763">
    <property type="term" value="F:pentosyltransferase activity"/>
    <property type="evidence" value="ECO:0007669"/>
    <property type="project" value="TreeGrafter"/>
</dbReference>
<evidence type="ECO:0000256" key="2">
    <source>
        <dbReference type="ARBA" id="ARBA00022475"/>
    </source>
</evidence>
<keyword evidence="11" id="KW-1185">Reference proteome</keyword>
<feature type="transmembrane region" description="Helical" evidence="8">
    <location>
        <begin position="411"/>
        <end position="430"/>
    </location>
</feature>
<dbReference type="InterPro" id="IPR038731">
    <property type="entry name" value="RgtA/B/C-like"/>
</dbReference>
<evidence type="ECO:0000256" key="7">
    <source>
        <dbReference type="ARBA" id="ARBA00023136"/>
    </source>
</evidence>
<feature type="transmembrane region" description="Helical" evidence="8">
    <location>
        <begin position="146"/>
        <end position="165"/>
    </location>
</feature>
<evidence type="ECO:0000259" key="9">
    <source>
        <dbReference type="Pfam" id="PF13231"/>
    </source>
</evidence>
<keyword evidence="6 8" id="KW-1133">Transmembrane helix</keyword>
<dbReference type="OrthoDB" id="9810951at2"/>
<feature type="transmembrane region" description="Helical" evidence="8">
    <location>
        <begin position="384"/>
        <end position="405"/>
    </location>
</feature>
<evidence type="ECO:0000256" key="3">
    <source>
        <dbReference type="ARBA" id="ARBA00022676"/>
    </source>
</evidence>
<feature type="transmembrane region" description="Helical" evidence="8">
    <location>
        <begin position="442"/>
        <end position="464"/>
    </location>
</feature>
<evidence type="ECO:0000256" key="5">
    <source>
        <dbReference type="ARBA" id="ARBA00022692"/>
    </source>
</evidence>
<proteinExistence type="predicted"/>